<dbReference type="Pfam" id="PF14579">
    <property type="entry name" value="HHH_6"/>
    <property type="match status" value="1"/>
</dbReference>
<dbReference type="CDD" id="cd04485">
    <property type="entry name" value="DnaE_OBF"/>
    <property type="match status" value="1"/>
</dbReference>
<evidence type="ECO:0000313" key="8">
    <source>
        <dbReference type="EMBL" id="AVO25012.1"/>
    </source>
</evidence>
<dbReference type="PANTHER" id="PTHR32294">
    <property type="entry name" value="DNA POLYMERASE III SUBUNIT ALPHA"/>
    <property type="match status" value="1"/>
</dbReference>
<keyword evidence="5" id="KW-0239">DNA-directed DNA polymerase</keyword>
<keyword evidence="3" id="KW-0548">Nucleotidyltransferase</keyword>
<evidence type="ECO:0000313" key="9">
    <source>
        <dbReference type="Proteomes" id="UP000241290"/>
    </source>
</evidence>
<evidence type="ECO:0000256" key="6">
    <source>
        <dbReference type="ARBA" id="ARBA00049244"/>
    </source>
</evidence>
<dbReference type="InterPro" id="IPR004805">
    <property type="entry name" value="DnaE2/DnaE/PolC"/>
</dbReference>
<evidence type="ECO:0000256" key="4">
    <source>
        <dbReference type="ARBA" id="ARBA00022705"/>
    </source>
</evidence>
<dbReference type="Pfam" id="PF07733">
    <property type="entry name" value="DNA_pol3_alpha"/>
    <property type="match status" value="1"/>
</dbReference>
<dbReference type="InterPro" id="IPR011708">
    <property type="entry name" value="DNA_pol3_alpha_NTPase_dom"/>
</dbReference>
<gene>
    <name evidence="8" type="primary">77</name>
    <name evidence="8" type="ORF">SEA_FINCH_77</name>
</gene>
<dbReference type="InterPro" id="IPR016195">
    <property type="entry name" value="Pol/histidinol_Pase-like"/>
</dbReference>
<protein>
    <recommendedName>
        <fullName evidence="1">DNA-directed DNA polymerase</fullName>
        <ecNumber evidence="1">2.7.7.7</ecNumber>
    </recommendedName>
</protein>
<name>A0A2P1JXH0_9CAUD</name>
<dbReference type="InterPro" id="IPR003141">
    <property type="entry name" value="Pol/His_phosphatase_N"/>
</dbReference>
<dbReference type="EC" id="2.7.7.7" evidence="1"/>
<dbReference type="SMART" id="SM00481">
    <property type="entry name" value="POLIIIAc"/>
    <property type="match status" value="1"/>
</dbReference>
<evidence type="ECO:0000256" key="5">
    <source>
        <dbReference type="ARBA" id="ARBA00022932"/>
    </source>
</evidence>
<dbReference type="GeneID" id="64766330"/>
<dbReference type="InterPro" id="IPR004013">
    <property type="entry name" value="PHP_dom"/>
</dbReference>
<evidence type="ECO:0000259" key="7">
    <source>
        <dbReference type="SMART" id="SM00481"/>
    </source>
</evidence>
<dbReference type="SUPFAM" id="SSF89550">
    <property type="entry name" value="PHP domain-like"/>
    <property type="match status" value="1"/>
</dbReference>
<dbReference type="EMBL" id="MG962366">
    <property type="protein sequence ID" value="AVO25012.1"/>
    <property type="molecule type" value="Genomic_DNA"/>
</dbReference>
<dbReference type="InterPro" id="IPR029460">
    <property type="entry name" value="DNAPol_HHH"/>
</dbReference>
<evidence type="ECO:0000256" key="2">
    <source>
        <dbReference type="ARBA" id="ARBA00022679"/>
    </source>
</evidence>
<dbReference type="RefSeq" id="YP_010059099.1">
    <property type="nucleotide sequence ID" value="NC_054724.1"/>
</dbReference>
<sequence>MVALHNHSQYSFIDGESSLQRMVDQAVLLGDDALAVTDHGEVSAHLAFQKLCKAAGIRALFGMEGYLVDDWGTIREIGKSPKGYSQNSSHITLIAKNQNGLRNLWSWASVSSMNSYRKPAMDWEHAEQYAADMFATDGCLMSFLAKAIIAEDENRCHELMGKYLHLFDDNFRMELHTWQFMDPQTEDQLRLNDEMAKVNQVKVTLAEQYGIPLLVVNDSHYPRKEDWERHALVWAMNTHGNTDQTDRGQTAAWIMEDAEMVYFMEKHGVPESVTRQAIKNNQAVADACEVEIKSETKMPRLHATDRDDLLAFLDLMEDGFQRKVVDRGLPQEPYRERMEYEARILAKKGFPGYVNVVADITRTAKIDMGMFLGPGRGSAGGSLSAYLADITEMDPLKYDLLFERFISEDRTGWPDIDIDFPQSRLADIKKYIGGKFGEDHVCGIGTLARSQPKGILNDLCRAMGVDFKDSKAISKAIGKLKPKTTWDEMMTQKASELEPWVATYPKLFERGSEMVNMIRQSGTHASGYLISSEPLMGNLPLRYVAKDDVITSAFDMNEVEELGYIKFDLLGLRHCDTIQETLNLIKERHGVTINPYEFGDKEFQDPAIWVEVGNGDCMGLFQLDADLMTQTAKRLKPESEVEVAELLAINRPGVIGAGLLTPYIERKHGREEVEFDHPMMEELVGDTYGILIYQEQMMKMSRRIAGFTPSQAEYLRGVVGKKKVDQLPELKAMFVNGCRANEEFMAQCTADPEDIIARIWTSVEASGEYLFNKSHSVAYALIASWEAWLRHYYYAEFVTATLVTDDEPANMPRYVRHARKNNLEVLPPDVNVSKDKFVLTDDGIRYGLTSVKMVGDNAFADILRAREEAPFESFQDVYKRVTRSKVNKRVMLNLIRIGAFDKWNPDRNLVEEEYYSLAKTKPDDQLPPLDTTDRLAMYKMEKEIVGGYILYDPLRDYEHIIERACLMTPEAIDDLSKGDLALVGGLVSAVKTIKTRKGDPMAFVTITWQQQDFEVTCFPEAWSANKRLLEVDVPVVCRISKLADGCNIVAVQRLDYLDHPQEN</sequence>
<proteinExistence type="predicted"/>
<accession>A0A2P1JXH0</accession>
<dbReference type="KEGG" id="vg:64766330"/>
<dbReference type="GO" id="GO:0003887">
    <property type="term" value="F:DNA-directed DNA polymerase activity"/>
    <property type="evidence" value="ECO:0007669"/>
    <property type="project" value="UniProtKB-KW"/>
</dbReference>
<feature type="domain" description="Polymerase/histidinol phosphatase N-terminal" evidence="7">
    <location>
        <begin position="2"/>
        <end position="69"/>
    </location>
</feature>
<dbReference type="Proteomes" id="UP000241290">
    <property type="component" value="Genome"/>
</dbReference>
<dbReference type="InterPro" id="IPR040982">
    <property type="entry name" value="DNA_pol3_finger"/>
</dbReference>
<dbReference type="Pfam" id="PF17657">
    <property type="entry name" value="DNA_pol3_finger"/>
    <property type="match status" value="1"/>
</dbReference>
<keyword evidence="4" id="KW-0235">DNA replication</keyword>
<dbReference type="NCBIfam" id="TIGR00594">
    <property type="entry name" value="polc"/>
    <property type="match status" value="1"/>
</dbReference>
<dbReference type="Pfam" id="PF02811">
    <property type="entry name" value="PHP"/>
    <property type="match status" value="1"/>
</dbReference>
<reference evidence="9" key="1">
    <citation type="submission" date="2018-02" db="EMBL/GenBank/DDBJ databases">
        <authorList>
            <person name="Cohen D.B."/>
            <person name="Kent A.D."/>
        </authorList>
    </citation>
    <scope>NUCLEOTIDE SEQUENCE [LARGE SCALE GENOMIC DNA]</scope>
</reference>
<dbReference type="GO" id="GO:0008408">
    <property type="term" value="F:3'-5' exonuclease activity"/>
    <property type="evidence" value="ECO:0007669"/>
    <property type="project" value="InterPro"/>
</dbReference>
<dbReference type="Gene3D" id="3.20.20.140">
    <property type="entry name" value="Metal-dependent hydrolases"/>
    <property type="match status" value="1"/>
</dbReference>
<dbReference type="PANTHER" id="PTHR32294:SF0">
    <property type="entry name" value="DNA POLYMERASE III SUBUNIT ALPHA"/>
    <property type="match status" value="1"/>
</dbReference>
<keyword evidence="9" id="KW-1185">Reference proteome</keyword>
<keyword evidence="2" id="KW-0808">Transferase</keyword>
<organism evidence="8 9">
    <name type="scientific">Rhodococcus phage Finch</name>
    <dbReference type="NCBI Taxonomy" id="2094144"/>
    <lineage>
        <taxon>Viruses</taxon>
        <taxon>Duplodnaviria</taxon>
        <taxon>Heunggongvirae</taxon>
        <taxon>Uroviricota</taxon>
        <taxon>Caudoviricetes</taxon>
        <taxon>Finchvirus</taxon>
        <taxon>Finchvirus finch</taxon>
    </lineage>
</organism>
<dbReference type="GO" id="GO:0006260">
    <property type="term" value="P:DNA replication"/>
    <property type="evidence" value="ECO:0007669"/>
    <property type="project" value="UniProtKB-KW"/>
</dbReference>
<evidence type="ECO:0000256" key="3">
    <source>
        <dbReference type="ARBA" id="ARBA00022695"/>
    </source>
</evidence>
<comment type="catalytic activity">
    <reaction evidence="6">
        <text>DNA(n) + a 2'-deoxyribonucleoside 5'-triphosphate = DNA(n+1) + diphosphate</text>
        <dbReference type="Rhea" id="RHEA:22508"/>
        <dbReference type="Rhea" id="RHEA-COMP:17339"/>
        <dbReference type="Rhea" id="RHEA-COMP:17340"/>
        <dbReference type="ChEBI" id="CHEBI:33019"/>
        <dbReference type="ChEBI" id="CHEBI:61560"/>
        <dbReference type="ChEBI" id="CHEBI:173112"/>
        <dbReference type="EC" id="2.7.7.7"/>
    </reaction>
</comment>
<evidence type="ECO:0000256" key="1">
    <source>
        <dbReference type="ARBA" id="ARBA00012417"/>
    </source>
</evidence>
<dbReference type="Gene3D" id="1.10.150.870">
    <property type="match status" value="1"/>
</dbReference>